<proteinExistence type="predicted"/>
<keyword evidence="7" id="KW-1185">Reference proteome</keyword>
<evidence type="ECO:0000256" key="3">
    <source>
        <dbReference type="ARBA" id="ARBA00022989"/>
    </source>
</evidence>
<comment type="subcellular location">
    <subcellularLocation>
        <location evidence="1">Membrane</location>
        <topology evidence="1">Multi-pass membrane protein</topology>
    </subcellularLocation>
</comment>
<feature type="transmembrane region" description="Helical" evidence="5">
    <location>
        <begin position="6"/>
        <end position="25"/>
    </location>
</feature>
<evidence type="ECO:0000256" key="5">
    <source>
        <dbReference type="SAM" id="Phobius"/>
    </source>
</evidence>
<evidence type="ECO:0000256" key="4">
    <source>
        <dbReference type="ARBA" id="ARBA00023136"/>
    </source>
</evidence>
<feature type="transmembrane region" description="Helical" evidence="5">
    <location>
        <begin position="45"/>
        <end position="65"/>
    </location>
</feature>
<evidence type="ECO:0000313" key="6">
    <source>
        <dbReference type="EMBL" id="UUI75643.1"/>
    </source>
</evidence>
<reference evidence="6 7" key="1">
    <citation type="submission" date="2022-07" db="EMBL/GenBank/DDBJ databases">
        <title>Novel species in genus cellulomonas.</title>
        <authorList>
            <person name="Ye L."/>
        </authorList>
    </citation>
    <scope>NUCLEOTIDE SEQUENCE [LARGE SCALE GENOMIC DNA]</scope>
    <source>
        <strain evidence="7">zg-Y338</strain>
    </source>
</reference>
<feature type="transmembrane region" description="Helical" evidence="5">
    <location>
        <begin position="98"/>
        <end position="118"/>
    </location>
</feature>
<dbReference type="Pfam" id="PF13564">
    <property type="entry name" value="DoxX_2"/>
    <property type="match status" value="1"/>
</dbReference>
<organism evidence="6 7">
    <name type="scientific">Cellulomonas chengniuliangii</name>
    <dbReference type="NCBI Taxonomy" id="2968084"/>
    <lineage>
        <taxon>Bacteria</taxon>
        <taxon>Bacillati</taxon>
        <taxon>Actinomycetota</taxon>
        <taxon>Actinomycetes</taxon>
        <taxon>Micrococcales</taxon>
        <taxon>Cellulomonadaceae</taxon>
        <taxon>Cellulomonas</taxon>
    </lineage>
</organism>
<dbReference type="EMBL" id="CP101988">
    <property type="protein sequence ID" value="UUI75643.1"/>
    <property type="molecule type" value="Genomic_DNA"/>
</dbReference>
<evidence type="ECO:0000256" key="1">
    <source>
        <dbReference type="ARBA" id="ARBA00004141"/>
    </source>
</evidence>
<dbReference type="RefSeq" id="WP_227568266.1">
    <property type="nucleotide sequence ID" value="NZ_CP101988.1"/>
</dbReference>
<evidence type="ECO:0000313" key="7">
    <source>
        <dbReference type="Proteomes" id="UP001316189"/>
    </source>
</evidence>
<name>A0ABY5L0N1_9CELL</name>
<keyword evidence="4 5" id="KW-0472">Membrane</keyword>
<accession>A0ABY5L0N1</accession>
<sequence>MNVALWIVQILLALLFFSVGAMKVIQPKDRIVKSLAWAADFSPTAIKLIGLVEILGALGLVLPAATGIATMLTPLAAVGLAIVMVGAIITHARRGERLMIGGNVGWLLLSLFVAWGRFGPYAL</sequence>
<gene>
    <name evidence="6" type="ORF">NP064_01595</name>
</gene>
<dbReference type="InterPro" id="IPR032808">
    <property type="entry name" value="DoxX"/>
</dbReference>
<protein>
    <submittedName>
        <fullName evidence="6">DoxX family protein</fullName>
    </submittedName>
</protein>
<feature type="transmembrane region" description="Helical" evidence="5">
    <location>
        <begin position="71"/>
        <end position="91"/>
    </location>
</feature>
<keyword evidence="3 5" id="KW-1133">Transmembrane helix</keyword>
<dbReference type="Proteomes" id="UP001316189">
    <property type="component" value="Chromosome"/>
</dbReference>
<evidence type="ECO:0000256" key="2">
    <source>
        <dbReference type="ARBA" id="ARBA00022692"/>
    </source>
</evidence>
<keyword evidence="2 5" id="KW-0812">Transmembrane</keyword>